<dbReference type="AlphaFoldDB" id="A0A1I2BLX8"/>
<keyword evidence="1" id="KW-0812">Transmembrane</keyword>
<feature type="transmembrane region" description="Helical" evidence="1">
    <location>
        <begin position="110"/>
        <end position="134"/>
    </location>
</feature>
<evidence type="ECO:0000313" key="3">
    <source>
        <dbReference type="Proteomes" id="UP000199119"/>
    </source>
</evidence>
<organism evidence="2 3">
    <name type="scientific">Paracidovorax wautersii</name>
    <dbReference type="NCBI Taxonomy" id="1177982"/>
    <lineage>
        <taxon>Bacteria</taxon>
        <taxon>Pseudomonadati</taxon>
        <taxon>Pseudomonadota</taxon>
        <taxon>Betaproteobacteria</taxon>
        <taxon>Burkholderiales</taxon>
        <taxon>Comamonadaceae</taxon>
        <taxon>Paracidovorax</taxon>
    </lineage>
</organism>
<gene>
    <name evidence="2" type="ORF">SAMN04489711_10378</name>
</gene>
<proteinExistence type="predicted"/>
<evidence type="ECO:0000313" key="2">
    <source>
        <dbReference type="EMBL" id="SFE57224.1"/>
    </source>
</evidence>
<evidence type="ECO:0008006" key="4">
    <source>
        <dbReference type="Google" id="ProtNLM"/>
    </source>
</evidence>
<evidence type="ECO:0000256" key="1">
    <source>
        <dbReference type="SAM" id="Phobius"/>
    </source>
</evidence>
<dbReference type="Pfam" id="PF11026">
    <property type="entry name" value="DUF2721"/>
    <property type="match status" value="1"/>
</dbReference>
<dbReference type="Proteomes" id="UP000199119">
    <property type="component" value="Unassembled WGS sequence"/>
</dbReference>
<dbReference type="OrthoDB" id="5465259at2"/>
<name>A0A1I2BLX8_9BURK</name>
<sequence>MLTIHADTSHVIQLALGPAFMLASIGGTLTVLTNRLARINDRTIKRRDDLERSGSEAGPLLHQELKALNRRAKVTNAAITVAALCAILVCVLIGSLFLGNELGIPFDRMVASLFVVAMLGLIATYTLMLVEIYLAQHSINPP</sequence>
<accession>A0A1I2BLX8</accession>
<keyword evidence="3" id="KW-1185">Reference proteome</keyword>
<reference evidence="3" key="1">
    <citation type="submission" date="2016-10" db="EMBL/GenBank/DDBJ databases">
        <authorList>
            <person name="Varghese N."/>
            <person name="Submissions S."/>
        </authorList>
    </citation>
    <scope>NUCLEOTIDE SEQUENCE [LARGE SCALE GENOMIC DNA]</scope>
    <source>
        <strain evidence="3">DSM 27981</strain>
    </source>
</reference>
<feature type="transmembrane region" description="Helical" evidence="1">
    <location>
        <begin position="74"/>
        <end position="98"/>
    </location>
</feature>
<dbReference type="EMBL" id="FONX01000003">
    <property type="protein sequence ID" value="SFE57224.1"/>
    <property type="molecule type" value="Genomic_DNA"/>
</dbReference>
<dbReference type="RefSeq" id="WP_092938319.1">
    <property type="nucleotide sequence ID" value="NZ_FONX01000003.1"/>
</dbReference>
<keyword evidence="1" id="KW-1133">Transmembrane helix</keyword>
<protein>
    <recommendedName>
        <fullName evidence="4">DUF2721 domain-containing protein</fullName>
    </recommendedName>
</protein>
<dbReference type="STRING" id="1177982.SAMN04489711_10378"/>
<feature type="transmembrane region" description="Helical" evidence="1">
    <location>
        <begin position="12"/>
        <end position="37"/>
    </location>
</feature>
<keyword evidence="1" id="KW-0472">Membrane</keyword>
<dbReference type="InterPro" id="IPR021279">
    <property type="entry name" value="DUF2721"/>
</dbReference>